<name>A0AAP4BUY2_9CORY</name>
<gene>
    <name evidence="1" type="ORF">QPX54_05395</name>
</gene>
<evidence type="ECO:0000313" key="1">
    <source>
        <dbReference type="EMBL" id="MDK4325951.1"/>
    </source>
</evidence>
<protein>
    <submittedName>
        <fullName evidence="1">Uncharacterized protein</fullName>
    </submittedName>
</protein>
<accession>A0AAP4BUY2</accession>
<organism evidence="1 2">
    <name type="scientific">Corynebacterium propinquum</name>
    <dbReference type="NCBI Taxonomy" id="43769"/>
    <lineage>
        <taxon>Bacteria</taxon>
        <taxon>Bacillati</taxon>
        <taxon>Actinomycetota</taxon>
        <taxon>Actinomycetes</taxon>
        <taxon>Mycobacteriales</taxon>
        <taxon>Corynebacteriaceae</taxon>
        <taxon>Corynebacterium</taxon>
    </lineage>
</organism>
<dbReference type="RefSeq" id="WP_049168749.1">
    <property type="nucleotide sequence ID" value="NZ_CABIYR010000011.1"/>
</dbReference>
<reference evidence="1" key="1">
    <citation type="submission" date="2023-05" db="EMBL/GenBank/DDBJ databases">
        <title>Metabolic capabilities are highly conserved among human nasal-associated Corynebacterium species in pangenomic analyses.</title>
        <authorList>
            <person name="Tran T.H."/>
            <person name="Roberts A.Q."/>
            <person name="Escapa I.F."/>
            <person name="Gao W."/>
            <person name="Conlan S."/>
            <person name="Kong H."/>
            <person name="Segre J.A."/>
            <person name="Kelly M.S."/>
            <person name="Lemon K.P."/>
        </authorList>
    </citation>
    <scope>NUCLEOTIDE SEQUENCE</scope>
    <source>
        <strain evidence="1">KPL2654</strain>
    </source>
</reference>
<sequence>MPQNSAPAQQPAQPVAPAEPVVVECLEGTPGPALMSDGSTQYSDWCFHQNGGPEYIKEESRSCVGPIEFCNVAPDGTRYDGLDPMTGEPLQ</sequence>
<dbReference type="AlphaFoldDB" id="A0AAP4BUY2"/>
<dbReference type="EMBL" id="JASNVP010000004">
    <property type="protein sequence ID" value="MDK4325951.1"/>
    <property type="molecule type" value="Genomic_DNA"/>
</dbReference>
<dbReference type="Proteomes" id="UP001226160">
    <property type="component" value="Unassembled WGS sequence"/>
</dbReference>
<comment type="caution">
    <text evidence="1">The sequence shown here is derived from an EMBL/GenBank/DDBJ whole genome shotgun (WGS) entry which is preliminary data.</text>
</comment>
<proteinExistence type="predicted"/>
<evidence type="ECO:0000313" key="2">
    <source>
        <dbReference type="Proteomes" id="UP001226160"/>
    </source>
</evidence>